<dbReference type="PANTHER" id="PTHR35841">
    <property type="entry name" value="PHOSPHONATES-BINDING PERIPLASMIC PROTEIN"/>
    <property type="match status" value="1"/>
</dbReference>
<keyword evidence="2" id="KW-0732">Signal</keyword>
<protein>
    <submittedName>
        <fullName evidence="4">Phosphate/phosphite/phosphonate ABC transporter substrate-binding protein</fullName>
    </submittedName>
</protein>
<evidence type="ECO:0000256" key="1">
    <source>
        <dbReference type="ARBA" id="ARBA00007162"/>
    </source>
</evidence>
<sequence>MKKWIVTIGLTFALSACGGADEPDEIVESPTNDEATEEAPATEGDDSVFEIAVIPSQSMGEMQTGLDKLEEHLTERLNREVIVEQYPNYNAVVEAINYNQIDLAFLGPLTYLIAHEQSGAQAIITQEVDGSPYYFSYIITHADSDWEDLEDMIEDRAEVDFAFASISSTSGHLIPGLNLRQLGVYESQDDHEFEQIQFAGSHDIVATLVQEQTVDAGAVDSAILEALMKEDEKNGGTLRDDLKVIWQSDELYQYPWVVPAEMNDELISQVQEAFYEIEDEDILRIFGGATKFVEADDSQYADVLEAAREFDMLTLE</sequence>
<feature type="region of interest" description="Disordered" evidence="3">
    <location>
        <begin position="21"/>
        <end position="45"/>
    </location>
</feature>
<proteinExistence type="inferred from homology"/>
<dbReference type="NCBIfam" id="TIGR01098">
    <property type="entry name" value="3A0109s03R"/>
    <property type="match status" value="1"/>
</dbReference>
<dbReference type="EMBL" id="JBHLUX010000037">
    <property type="protein sequence ID" value="MFC0471863.1"/>
    <property type="molecule type" value="Genomic_DNA"/>
</dbReference>
<name>A0ABV6KEW3_9BACI</name>
<gene>
    <name evidence="4" type="primary">phnD</name>
    <name evidence="4" type="ORF">ACFFHM_15500</name>
</gene>
<dbReference type="PROSITE" id="PS51257">
    <property type="entry name" value="PROKAR_LIPOPROTEIN"/>
    <property type="match status" value="1"/>
</dbReference>
<accession>A0ABV6KEW3</accession>
<comment type="similarity">
    <text evidence="1">Belongs to the phosphate/phosphite/phosphonate binding protein family.</text>
</comment>
<organism evidence="4 5">
    <name type="scientific">Halalkalibacter kiskunsagensis</name>
    <dbReference type="NCBI Taxonomy" id="1548599"/>
    <lineage>
        <taxon>Bacteria</taxon>
        <taxon>Bacillati</taxon>
        <taxon>Bacillota</taxon>
        <taxon>Bacilli</taxon>
        <taxon>Bacillales</taxon>
        <taxon>Bacillaceae</taxon>
        <taxon>Halalkalibacter</taxon>
    </lineage>
</organism>
<evidence type="ECO:0000313" key="4">
    <source>
        <dbReference type="EMBL" id="MFC0471863.1"/>
    </source>
</evidence>
<dbReference type="InterPro" id="IPR005770">
    <property type="entry name" value="PhnD"/>
</dbReference>
<comment type="caution">
    <text evidence="4">The sequence shown here is derived from an EMBL/GenBank/DDBJ whole genome shotgun (WGS) entry which is preliminary data.</text>
</comment>
<evidence type="ECO:0000256" key="2">
    <source>
        <dbReference type="ARBA" id="ARBA00022729"/>
    </source>
</evidence>
<dbReference type="Pfam" id="PF12974">
    <property type="entry name" value="Phosphonate-bd"/>
    <property type="match status" value="1"/>
</dbReference>
<dbReference type="Proteomes" id="UP001589838">
    <property type="component" value="Unassembled WGS sequence"/>
</dbReference>
<reference evidence="4 5" key="1">
    <citation type="submission" date="2024-09" db="EMBL/GenBank/DDBJ databases">
        <authorList>
            <person name="Sun Q."/>
            <person name="Mori K."/>
        </authorList>
    </citation>
    <scope>NUCLEOTIDE SEQUENCE [LARGE SCALE GENOMIC DNA]</scope>
    <source>
        <strain evidence="4 5">NCAIM B.02610</strain>
    </source>
</reference>
<dbReference type="PANTHER" id="PTHR35841:SF1">
    <property type="entry name" value="PHOSPHONATES-BINDING PERIPLASMIC PROTEIN"/>
    <property type="match status" value="1"/>
</dbReference>
<keyword evidence="5" id="KW-1185">Reference proteome</keyword>
<dbReference type="SUPFAM" id="SSF53850">
    <property type="entry name" value="Periplasmic binding protein-like II"/>
    <property type="match status" value="1"/>
</dbReference>
<evidence type="ECO:0000256" key="3">
    <source>
        <dbReference type="SAM" id="MobiDB-lite"/>
    </source>
</evidence>
<evidence type="ECO:0000313" key="5">
    <source>
        <dbReference type="Proteomes" id="UP001589838"/>
    </source>
</evidence>
<dbReference type="RefSeq" id="WP_335961773.1">
    <property type="nucleotide sequence ID" value="NZ_JAXBLX010000020.1"/>
</dbReference>
<dbReference type="Gene3D" id="3.40.190.10">
    <property type="entry name" value="Periplasmic binding protein-like II"/>
    <property type="match status" value="2"/>
</dbReference>